<dbReference type="GO" id="GO:0004518">
    <property type="term" value="F:nuclease activity"/>
    <property type="evidence" value="ECO:0007669"/>
    <property type="project" value="UniProtKB-KW"/>
</dbReference>
<gene>
    <name evidence="7" type="ORF">AK812_SmicGene10220</name>
</gene>
<dbReference type="Pfam" id="PF03652">
    <property type="entry name" value="RuvX"/>
    <property type="match status" value="1"/>
</dbReference>
<proteinExistence type="inferred from homology"/>
<dbReference type="GO" id="GO:0016787">
    <property type="term" value="F:hydrolase activity"/>
    <property type="evidence" value="ECO:0007669"/>
    <property type="project" value="UniProtKB-KW"/>
</dbReference>
<name>A0A1Q9EGD9_SYMMI</name>
<keyword evidence="2" id="KW-0690">Ribosome biogenesis</keyword>
<dbReference type="Proteomes" id="UP000186817">
    <property type="component" value="Unassembled WGS sequence"/>
</dbReference>
<evidence type="ECO:0000256" key="3">
    <source>
        <dbReference type="ARBA" id="ARBA00022722"/>
    </source>
</evidence>
<dbReference type="SMART" id="SM00732">
    <property type="entry name" value="YqgFc"/>
    <property type="match status" value="1"/>
</dbReference>
<dbReference type="InterPro" id="IPR012337">
    <property type="entry name" value="RNaseH-like_sf"/>
</dbReference>
<evidence type="ECO:0000259" key="6">
    <source>
        <dbReference type="SMART" id="SM00732"/>
    </source>
</evidence>
<reference evidence="7 8" key="1">
    <citation type="submission" date="2016-02" db="EMBL/GenBank/DDBJ databases">
        <title>Genome analysis of coral dinoflagellate symbionts highlights evolutionary adaptations to a symbiotic lifestyle.</title>
        <authorList>
            <person name="Aranda M."/>
            <person name="Li Y."/>
            <person name="Liew Y.J."/>
            <person name="Baumgarten S."/>
            <person name="Simakov O."/>
            <person name="Wilson M."/>
            <person name="Piel J."/>
            <person name="Ashoor H."/>
            <person name="Bougouffa S."/>
            <person name="Bajic V.B."/>
            <person name="Ryu T."/>
            <person name="Ravasi T."/>
            <person name="Bayer T."/>
            <person name="Micklem G."/>
            <person name="Kim H."/>
            <person name="Bhak J."/>
            <person name="Lajeunesse T.C."/>
            <person name="Voolstra C.R."/>
        </authorList>
    </citation>
    <scope>NUCLEOTIDE SEQUENCE [LARGE SCALE GENOMIC DNA]</scope>
    <source>
        <strain evidence="7 8">CCMP2467</strain>
    </source>
</reference>
<accession>A0A1Q9EGD9</accession>
<dbReference type="GO" id="GO:0000967">
    <property type="term" value="P:rRNA 5'-end processing"/>
    <property type="evidence" value="ECO:0007669"/>
    <property type="project" value="TreeGrafter"/>
</dbReference>
<feature type="compositionally biased region" description="Basic and acidic residues" evidence="5">
    <location>
        <begin position="432"/>
        <end position="450"/>
    </location>
</feature>
<evidence type="ECO:0000313" key="7">
    <source>
        <dbReference type="EMBL" id="OLQ06479.1"/>
    </source>
</evidence>
<feature type="region of interest" description="Disordered" evidence="5">
    <location>
        <begin position="395"/>
        <end position="450"/>
    </location>
</feature>
<dbReference type="Gene3D" id="3.30.420.140">
    <property type="entry name" value="YqgF/RNase H-like domain"/>
    <property type="match status" value="1"/>
</dbReference>
<keyword evidence="4" id="KW-0378">Hydrolase</keyword>
<comment type="caution">
    <text evidence="7">The sequence shown here is derived from an EMBL/GenBank/DDBJ whole genome shotgun (WGS) entry which is preliminary data.</text>
</comment>
<feature type="compositionally biased region" description="Basic and acidic residues" evidence="5">
    <location>
        <begin position="395"/>
        <end position="416"/>
    </location>
</feature>
<dbReference type="HAMAP" id="MF_00651">
    <property type="entry name" value="Nuclease_YqgF"/>
    <property type="match status" value="1"/>
</dbReference>
<dbReference type="AlphaFoldDB" id="A0A1Q9EGD9"/>
<dbReference type="SUPFAM" id="SSF53098">
    <property type="entry name" value="Ribonuclease H-like"/>
    <property type="match status" value="1"/>
</dbReference>
<evidence type="ECO:0000256" key="2">
    <source>
        <dbReference type="ARBA" id="ARBA00022517"/>
    </source>
</evidence>
<dbReference type="InterPro" id="IPR005227">
    <property type="entry name" value="YqgF"/>
</dbReference>
<keyword evidence="1" id="KW-0963">Cytoplasm</keyword>
<dbReference type="CDD" id="cd16964">
    <property type="entry name" value="YqgF"/>
    <property type="match status" value="1"/>
</dbReference>
<dbReference type="OrthoDB" id="430851at2759"/>
<organism evidence="7 8">
    <name type="scientific">Symbiodinium microadriaticum</name>
    <name type="common">Dinoflagellate</name>
    <name type="synonym">Zooxanthella microadriatica</name>
    <dbReference type="NCBI Taxonomy" id="2951"/>
    <lineage>
        <taxon>Eukaryota</taxon>
        <taxon>Sar</taxon>
        <taxon>Alveolata</taxon>
        <taxon>Dinophyceae</taxon>
        <taxon>Suessiales</taxon>
        <taxon>Symbiodiniaceae</taxon>
        <taxon>Symbiodinium</taxon>
    </lineage>
</organism>
<dbReference type="PANTHER" id="PTHR33317">
    <property type="entry name" value="POLYNUCLEOTIDYL TRANSFERASE, RIBONUCLEASE H-LIKE SUPERFAMILY PROTEIN"/>
    <property type="match status" value="1"/>
</dbReference>
<keyword evidence="8" id="KW-1185">Reference proteome</keyword>
<evidence type="ECO:0000313" key="8">
    <source>
        <dbReference type="Proteomes" id="UP000186817"/>
    </source>
</evidence>
<evidence type="ECO:0000256" key="4">
    <source>
        <dbReference type="ARBA" id="ARBA00022801"/>
    </source>
</evidence>
<dbReference type="PANTHER" id="PTHR33317:SF4">
    <property type="entry name" value="POLYNUCLEOTIDYL TRANSFERASE, RIBONUCLEASE H-LIKE SUPERFAMILY PROTEIN"/>
    <property type="match status" value="1"/>
</dbReference>
<dbReference type="EMBL" id="LSRX01000159">
    <property type="protein sequence ID" value="OLQ06479.1"/>
    <property type="molecule type" value="Genomic_DNA"/>
</dbReference>
<evidence type="ECO:0000256" key="5">
    <source>
        <dbReference type="SAM" id="MobiDB-lite"/>
    </source>
</evidence>
<sequence length="450" mass="50362">MFPFFGAGLLAGSGDACCPQRSAPPLRGRAPRVLQALGALTAATVTSHTFAGLWGSHSLPPLRDCSGLACRAESQVQGTGVSQENFETPEWRVEGLSGRKIPKGFDTWTDYTRYAVESIKVHGPVGPSADEAKNPAYRPISLVDRKRSMGVDFGPSFCGMAMSLGGVNTMPMGTLRTGQDWKQLAIKIVKIASTYRIKDIVVGQPLQKDGSEGRIGKLVRYFVQILADTCLLMLGNEVTVFMWDERFSTQYAAMRLANKPRFDGSMFKKWITAKIGMNWGAKGLLDSEAARAILEHWLSKDENTEIINKELSERIAPSRQACIRYLKYRKVRAMLPEVEEGPPEEPAGPGKEGWEWYDRHPGSYDLDEDSHERAVEAFRDYMGGLDGFGDKEYEFQKREDRRAKNRADNERVKAAREQSAARQAFRDAAAAQDKKFKGMELPKERWSKYR</sequence>
<feature type="domain" description="YqgF/RNase H-like" evidence="6">
    <location>
        <begin position="146"/>
        <end position="252"/>
    </location>
</feature>
<keyword evidence="3" id="KW-0540">Nuclease</keyword>
<dbReference type="InterPro" id="IPR006641">
    <property type="entry name" value="YqgF/RNaseH-like_dom"/>
</dbReference>
<protein>
    <submittedName>
        <fullName evidence="7">Putative Holliday junction resolvase</fullName>
    </submittedName>
</protein>
<dbReference type="InterPro" id="IPR037027">
    <property type="entry name" value="YqgF/RNaseH-like_dom_sf"/>
</dbReference>
<evidence type="ECO:0000256" key="1">
    <source>
        <dbReference type="ARBA" id="ARBA00022490"/>
    </source>
</evidence>
<feature type="compositionally biased region" description="Low complexity" evidence="5">
    <location>
        <begin position="420"/>
        <end position="431"/>
    </location>
</feature>